<dbReference type="Pfam" id="PF00128">
    <property type="entry name" value="Alpha-amylase"/>
    <property type="match status" value="1"/>
</dbReference>
<dbReference type="RefSeq" id="WP_231756788.1">
    <property type="nucleotide sequence ID" value="NZ_AP024412.1"/>
</dbReference>
<dbReference type="SUPFAM" id="SSF51445">
    <property type="entry name" value="(Trans)glycosidases"/>
    <property type="match status" value="1"/>
</dbReference>
<dbReference type="InterPro" id="IPR017853">
    <property type="entry name" value="GH"/>
</dbReference>
<keyword evidence="6" id="KW-1185">Reference proteome</keyword>
<dbReference type="InterPro" id="IPR045857">
    <property type="entry name" value="O16G_dom_2"/>
</dbReference>
<evidence type="ECO:0000256" key="3">
    <source>
        <dbReference type="ARBA" id="ARBA00023295"/>
    </source>
</evidence>
<evidence type="ECO:0000313" key="5">
    <source>
        <dbReference type="EMBL" id="BCR35285.1"/>
    </source>
</evidence>
<dbReference type="AlphaFoldDB" id="A0A7U9TJG2"/>
<evidence type="ECO:0000313" key="6">
    <source>
        <dbReference type="Proteomes" id="UP000620133"/>
    </source>
</evidence>
<dbReference type="InterPro" id="IPR006047">
    <property type="entry name" value="GH13_cat_dom"/>
</dbReference>
<dbReference type="GO" id="GO:0004556">
    <property type="term" value="F:alpha-amylase activity"/>
    <property type="evidence" value="ECO:0007669"/>
    <property type="project" value="TreeGrafter"/>
</dbReference>
<gene>
    <name evidence="5" type="ORF">MPAN_001780</name>
</gene>
<dbReference type="Gene3D" id="2.60.40.1180">
    <property type="entry name" value="Golgi alpha-mannosidase II"/>
    <property type="match status" value="1"/>
</dbReference>
<dbReference type="Proteomes" id="UP000620133">
    <property type="component" value="Chromosome"/>
</dbReference>
<sequence length="533" mass="62979">MGLKKDLVVYQVYPRSFKDSNDDGIGDIKGITSKLDYIKSLGVDIIWLSPVYCSPNDDNGYDISDYLNINPEFGNMKDMNKLILEAELRGLKIMMDLVINHTSDEHEWFKKSVANDPKYKDYYIWRDEPNNWTSFFGGKAWDKIGDKYYLHLFSKKQPDLNWHNPDVMEDIKKVMSFWLDKGIYGFRCDVINIIFKSSLENGKKHLVLTGKEHYHQQEGMHKILKELRRDVLNHYDTFTVGETVMVTPKQANDLIYPENEELDMVFSFSHMEVDQVSNKWFKTKFRPKKLMKVLSMWQKEVYWNANYLENHDQPRSISRFGDDKKYHNQSAKMLATLLMSLKGTPYIYQGQEIGMTNGEFKTMSEFQDVETHTIYHVAKKLGIPKKIRFKMMQKTSRDNARTPMQWNKEGGFSKVTPWLKQNPNTKEINVLDQEQDHDSILNYYRKLIKIRKNNKVLRYGEFESVLQTKSVFIFRRFDKKKEAIIVLNMSNKEQKIKNDCEGKLIINNIKKNDYNCVLSPYEARIYIKEISND</sequence>
<dbReference type="FunFam" id="3.20.20.80:FF:000064">
    <property type="entry name" value="Oligo-1,6-glucosidase"/>
    <property type="match status" value="1"/>
</dbReference>
<feature type="domain" description="Glycosyl hydrolase family 13 catalytic" evidence="4">
    <location>
        <begin position="11"/>
        <end position="401"/>
    </location>
</feature>
<evidence type="ECO:0000256" key="2">
    <source>
        <dbReference type="ARBA" id="ARBA00022801"/>
    </source>
</evidence>
<accession>A0A7U9TJG2</accession>
<organism evidence="5 6">
    <name type="scientific">Mariniplasma anaerobium</name>
    <dbReference type="NCBI Taxonomy" id="2735436"/>
    <lineage>
        <taxon>Bacteria</taxon>
        <taxon>Bacillati</taxon>
        <taxon>Mycoplasmatota</taxon>
        <taxon>Mollicutes</taxon>
        <taxon>Acholeplasmatales</taxon>
        <taxon>Acholeplasmataceae</taxon>
        <taxon>Mariniplasma</taxon>
    </lineage>
</organism>
<dbReference type="KEGG" id="manr:MPAN_001780"/>
<dbReference type="PANTHER" id="PTHR10357:SF179">
    <property type="entry name" value="NEUTRAL AND BASIC AMINO ACID TRANSPORT PROTEIN RBAT"/>
    <property type="match status" value="1"/>
</dbReference>
<dbReference type="PANTHER" id="PTHR10357">
    <property type="entry name" value="ALPHA-AMYLASE FAMILY MEMBER"/>
    <property type="match status" value="1"/>
</dbReference>
<dbReference type="InterPro" id="IPR013780">
    <property type="entry name" value="Glyco_hydro_b"/>
</dbReference>
<protein>
    <submittedName>
        <fullName evidence="5">Alpha-amylase</fullName>
    </submittedName>
</protein>
<keyword evidence="3" id="KW-0326">Glycosidase</keyword>
<comment type="similarity">
    <text evidence="1">Belongs to the glycosyl hydrolase 13 family.</text>
</comment>
<proteinExistence type="inferred from homology"/>
<dbReference type="Gene3D" id="3.90.400.10">
    <property type="entry name" value="Oligo-1,6-glucosidase, Domain 2"/>
    <property type="match status" value="1"/>
</dbReference>
<name>A0A7U9TJG2_9MOLU</name>
<keyword evidence="2" id="KW-0378">Hydrolase</keyword>
<dbReference type="CDD" id="cd11333">
    <property type="entry name" value="AmyAc_SI_OligoGlu_DGase"/>
    <property type="match status" value="1"/>
</dbReference>
<evidence type="ECO:0000259" key="4">
    <source>
        <dbReference type="SMART" id="SM00642"/>
    </source>
</evidence>
<dbReference type="Gene3D" id="3.20.20.80">
    <property type="entry name" value="Glycosidases"/>
    <property type="match status" value="1"/>
</dbReference>
<dbReference type="SMART" id="SM00642">
    <property type="entry name" value="Aamy"/>
    <property type="match status" value="1"/>
</dbReference>
<evidence type="ECO:0000256" key="1">
    <source>
        <dbReference type="ARBA" id="ARBA00008061"/>
    </source>
</evidence>
<reference evidence="5" key="1">
    <citation type="submission" date="2021-01" db="EMBL/GenBank/DDBJ databases">
        <title>Draft genome sequence of Acholeplasmataceae bacterium strain Mahy22.</title>
        <authorList>
            <person name="Watanabe M."/>
            <person name="Kojima H."/>
            <person name="Fukui M."/>
        </authorList>
    </citation>
    <scope>NUCLEOTIDE SEQUENCE</scope>
    <source>
        <strain evidence="5">Mahy22</strain>
    </source>
</reference>
<dbReference type="SUPFAM" id="SSF51011">
    <property type="entry name" value="Glycosyl hydrolase domain"/>
    <property type="match status" value="1"/>
</dbReference>
<dbReference type="EMBL" id="AP024412">
    <property type="protein sequence ID" value="BCR35285.1"/>
    <property type="molecule type" value="Genomic_DNA"/>
</dbReference>
<dbReference type="GO" id="GO:0009313">
    <property type="term" value="P:oligosaccharide catabolic process"/>
    <property type="evidence" value="ECO:0007669"/>
    <property type="project" value="TreeGrafter"/>
</dbReference>